<dbReference type="SUPFAM" id="SSF109604">
    <property type="entry name" value="HD-domain/PDEase-like"/>
    <property type="match status" value="1"/>
</dbReference>
<comment type="caution">
    <text evidence="2">The sequence shown here is derived from an EMBL/GenBank/DDBJ whole genome shotgun (WGS) entry which is preliminary data.</text>
</comment>
<dbReference type="Gene3D" id="1.10.3210.10">
    <property type="entry name" value="Hypothetical protein af1432"/>
    <property type="match status" value="1"/>
</dbReference>
<dbReference type="CDD" id="cd00077">
    <property type="entry name" value="HDc"/>
    <property type="match status" value="1"/>
</dbReference>
<reference evidence="3" key="1">
    <citation type="journal article" date="2019" name="Int. J. Syst. Evol. Microbiol.">
        <title>The Global Catalogue of Microorganisms (GCM) 10K type strain sequencing project: providing services to taxonomists for standard genome sequencing and annotation.</title>
        <authorList>
            <consortium name="The Broad Institute Genomics Platform"/>
            <consortium name="The Broad Institute Genome Sequencing Center for Infectious Disease"/>
            <person name="Wu L."/>
            <person name="Ma J."/>
        </authorList>
    </citation>
    <scope>NUCLEOTIDE SEQUENCE [LARGE SCALE GENOMIC DNA]</scope>
    <source>
        <strain evidence="3">JCM 17388</strain>
    </source>
</reference>
<dbReference type="Pfam" id="PF01966">
    <property type="entry name" value="HD"/>
    <property type="match status" value="1"/>
</dbReference>
<evidence type="ECO:0000313" key="2">
    <source>
        <dbReference type="EMBL" id="GAA4183997.1"/>
    </source>
</evidence>
<dbReference type="InterPro" id="IPR006674">
    <property type="entry name" value="HD_domain"/>
</dbReference>
<sequence>MGQAEWARDLARQLLEQPLPRRWAHTQGVAAQAESLAPILGEESDLLTASAWLHDIGYSPELVATGFHPLDGARYLRDVHQADDKLCRLVAHHSCAIYEATERGLIDALNGEFTRERPELVEALTYCDMTTGPDGSPLDVADRLTEIHLRYGPDHLVSRSITNATPCITSSVRAVLAALSDVRAGGVV</sequence>
<evidence type="ECO:0000313" key="3">
    <source>
        <dbReference type="Proteomes" id="UP001501251"/>
    </source>
</evidence>
<dbReference type="EMBL" id="BAABAQ010000002">
    <property type="protein sequence ID" value="GAA4183997.1"/>
    <property type="molecule type" value="Genomic_DNA"/>
</dbReference>
<dbReference type="InterPro" id="IPR003607">
    <property type="entry name" value="HD/PDEase_dom"/>
</dbReference>
<gene>
    <name evidence="2" type="ORF">GCM10022252_12190</name>
</gene>
<proteinExistence type="predicted"/>
<keyword evidence="3" id="KW-1185">Reference proteome</keyword>
<organism evidence="2 3">
    <name type="scientific">Streptosporangium oxazolinicum</name>
    <dbReference type="NCBI Taxonomy" id="909287"/>
    <lineage>
        <taxon>Bacteria</taxon>
        <taxon>Bacillati</taxon>
        <taxon>Actinomycetota</taxon>
        <taxon>Actinomycetes</taxon>
        <taxon>Streptosporangiales</taxon>
        <taxon>Streptosporangiaceae</taxon>
        <taxon>Streptosporangium</taxon>
    </lineage>
</organism>
<feature type="domain" description="HD" evidence="1">
    <location>
        <begin position="22"/>
        <end position="124"/>
    </location>
</feature>
<accession>A0ABP8AHI1</accession>
<dbReference type="Proteomes" id="UP001501251">
    <property type="component" value="Unassembled WGS sequence"/>
</dbReference>
<name>A0ABP8AHI1_9ACTN</name>
<dbReference type="RefSeq" id="WP_344915833.1">
    <property type="nucleotide sequence ID" value="NZ_BAABAQ010000002.1"/>
</dbReference>
<evidence type="ECO:0000259" key="1">
    <source>
        <dbReference type="Pfam" id="PF01966"/>
    </source>
</evidence>
<protein>
    <submittedName>
        <fullName evidence="2">HDIG domain-containing protein</fullName>
    </submittedName>
</protein>